<dbReference type="EMBL" id="JBHUHT010000008">
    <property type="protein sequence ID" value="MFD2095270.1"/>
    <property type="molecule type" value="Genomic_DNA"/>
</dbReference>
<evidence type="ECO:0000256" key="1">
    <source>
        <dbReference type="ARBA" id="ARBA00023002"/>
    </source>
</evidence>
<name>A0ABW4XJ30_9GAMM</name>
<dbReference type="InterPro" id="IPR001501">
    <property type="entry name" value="Ni-dep_hyd_lsu"/>
</dbReference>
<accession>A0ABW4XJ30</accession>
<gene>
    <name evidence="2" type="ORF">ACFSJ3_04675</name>
</gene>
<keyword evidence="3" id="KW-1185">Reference proteome</keyword>
<sequence length="438" mass="49077">MSSEQQGDRVIELNVPMITRLEGEGALVLKAKEGKLESVHLKIYEPPRYFEKLLEGKHFTELPHIVARICGICPIAYQMTAVRAVETLFEVVLPDSIAALRRVTQCGEWLQSHALHIHFLAAPDYLGFDNVMGLAKRYPEEVKRGMRLQALGNDLLRLQGGRSVHPIGLKVGGYSALPDPKVIAELVERLSQAEVDCQQLARWIASLPIPDDNQTFLSVACSGDGSYPMNEGKIRVSDGAEISADEYPTHFIEHQEPHSTALFSLYRGKEPYLVGPLARINLSFDRLHPAVQTLANDLGWRFPSHNMYHSIAARVLECYYAVLEAKSILEGIGTLTMIDAAVEVTPKAGQASWVTEAPRGLIYHRYELDKEGYIKACSIIPPTSQNQARIEQDLITSVNRFGLDHSEEELKFYCERLIRNYDPCISCSVHFLKLQLLS</sequence>
<protein>
    <submittedName>
        <fullName evidence="2">Ni/Fe hydrogenase subunit alpha</fullName>
    </submittedName>
</protein>
<dbReference type="Proteomes" id="UP001597380">
    <property type="component" value="Unassembled WGS sequence"/>
</dbReference>
<proteinExistence type="predicted"/>
<evidence type="ECO:0000313" key="3">
    <source>
        <dbReference type="Proteomes" id="UP001597380"/>
    </source>
</evidence>
<dbReference type="SUPFAM" id="SSF56762">
    <property type="entry name" value="HydB/Nqo4-like"/>
    <property type="match status" value="1"/>
</dbReference>
<evidence type="ECO:0000313" key="2">
    <source>
        <dbReference type="EMBL" id="MFD2095270.1"/>
    </source>
</evidence>
<organism evidence="2 3">
    <name type="scientific">Corallincola platygyrae</name>
    <dbReference type="NCBI Taxonomy" id="1193278"/>
    <lineage>
        <taxon>Bacteria</taxon>
        <taxon>Pseudomonadati</taxon>
        <taxon>Pseudomonadota</taxon>
        <taxon>Gammaproteobacteria</taxon>
        <taxon>Alteromonadales</taxon>
        <taxon>Psychromonadaceae</taxon>
        <taxon>Corallincola</taxon>
    </lineage>
</organism>
<dbReference type="PANTHER" id="PTHR43600">
    <property type="entry name" value="COENZYME F420 HYDROGENASE, SUBUNIT ALPHA"/>
    <property type="match status" value="1"/>
</dbReference>
<comment type="caution">
    <text evidence="2">The sequence shown here is derived from an EMBL/GenBank/DDBJ whole genome shotgun (WGS) entry which is preliminary data.</text>
</comment>
<dbReference type="InterPro" id="IPR029014">
    <property type="entry name" value="NiFe-Hase_large"/>
</dbReference>
<dbReference type="PANTHER" id="PTHR43600:SF4">
    <property type="entry name" value="CYTOSOLIC NIFE-HYDROGENASE, ALPHA SUBUNIT"/>
    <property type="match status" value="1"/>
</dbReference>
<keyword evidence="1" id="KW-0560">Oxidoreductase</keyword>
<dbReference type="InterPro" id="IPR018194">
    <property type="entry name" value="Ni-dep_hyd_lsu_Ni_BS"/>
</dbReference>
<dbReference type="PROSITE" id="PS00508">
    <property type="entry name" value="NI_HGENASE_L_2"/>
    <property type="match status" value="1"/>
</dbReference>
<reference evidence="3" key="1">
    <citation type="journal article" date="2019" name="Int. J. Syst. Evol. Microbiol.">
        <title>The Global Catalogue of Microorganisms (GCM) 10K type strain sequencing project: providing services to taxonomists for standard genome sequencing and annotation.</title>
        <authorList>
            <consortium name="The Broad Institute Genomics Platform"/>
            <consortium name="The Broad Institute Genome Sequencing Center for Infectious Disease"/>
            <person name="Wu L."/>
            <person name="Ma J."/>
        </authorList>
    </citation>
    <scope>NUCLEOTIDE SEQUENCE [LARGE SCALE GENOMIC DNA]</scope>
    <source>
        <strain evidence="3">CGMCC 1.10992</strain>
    </source>
</reference>
<dbReference type="Gene3D" id="1.10.645.10">
    <property type="entry name" value="Cytochrome-c3 Hydrogenase, chain B"/>
    <property type="match status" value="1"/>
</dbReference>
<dbReference type="Pfam" id="PF00374">
    <property type="entry name" value="NiFeSe_Hases"/>
    <property type="match status" value="2"/>
</dbReference>
<dbReference type="RefSeq" id="WP_345338431.1">
    <property type="nucleotide sequence ID" value="NZ_BAABLI010000005.1"/>
</dbReference>